<evidence type="ECO:0000259" key="4">
    <source>
        <dbReference type="Pfam" id="PF07992"/>
    </source>
</evidence>
<evidence type="ECO:0000313" key="5">
    <source>
        <dbReference type="EMBL" id="ANP72222.1"/>
    </source>
</evidence>
<dbReference type="KEGG" id="cart:PA27867_1259"/>
<gene>
    <name evidence="5" type="ORF">PA27867_1259</name>
</gene>
<dbReference type="PANTHER" id="PTHR48105">
    <property type="entry name" value="THIOREDOXIN REDUCTASE 1-RELATED-RELATED"/>
    <property type="match status" value="1"/>
</dbReference>
<comment type="catalytic activity">
    <reaction evidence="3">
        <text>[thioredoxin]-dithiol + NADP(+) = [thioredoxin]-disulfide + NADPH + H(+)</text>
        <dbReference type="Rhea" id="RHEA:20345"/>
        <dbReference type="Rhea" id="RHEA-COMP:10698"/>
        <dbReference type="Rhea" id="RHEA-COMP:10700"/>
        <dbReference type="ChEBI" id="CHEBI:15378"/>
        <dbReference type="ChEBI" id="CHEBI:29950"/>
        <dbReference type="ChEBI" id="CHEBI:50058"/>
        <dbReference type="ChEBI" id="CHEBI:57783"/>
        <dbReference type="ChEBI" id="CHEBI:58349"/>
        <dbReference type="EC" id="1.8.1.9"/>
    </reaction>
</comment>
<evidence type="ECO:0000256" key="1">
    <source>
        <dbReference type="ARBA" id="ARBA00022630"/>
    </source>
</evidence>
<protein>
    <submittedName>
        <fullName evidence="5">Pyridine nucleotide-disulfide oxidoreductase</fullName>
    </submittedName>
</protein>
<dbReference type="GO" id="GO:0004791">
    <property type="term" value="F:thioredoxin-disulfide reductase (NADPH) activity"/>
    <property type="evidence" value="ECO:0007669"/>
    <property type="project" value="UniProtKB-EC"/>
</dbReference>
<dbReference type="Gene3D" id="3.50.50.60">
    <property type="entry name" value="FAD/NAD(P)-binding domain"/>
    <property type="match status" value="2"/>
</dbReference>
<dbReference type="Pfam" id="PF07992">
    <property type="entry name" value="Pyr_redox_2"/>
    <property type="match status" value="1"/>
</dbReference>
<dbReference type="PRINTS" id="PR00469">
    <property type="entry name" value="PNDRDTASEII"/>
</dbReference>
<dbReference type="STRING" id="670052.PA27867_1259"/>
<dbReference type="Proteomes" id="UP000092582">
    <property type="component" value="Chromosome 1"/>
</dbReference>
<dbReference type="AlphaFoldDB" id="A0A1B1BI15"/>
<name>A0A1B1BI15_9MICO</name>
<keyword evidence="6" id="KW-1185">Reference proteome</keyword>
<keyword evidence="1" id="KW-0285">Flavoprotein</keyword>
<sequence>MSAPVAGGGQRIRVFEHPYGRHAFAIRDYLTRSGIPFESITIETDEESVAHLGTALASTPLPVVVFPDGARIDDPTPARIAEHFGWINRPRRSSYDVIVFGAGPAGLSAAVYAASEGLEVAVIERDTVGGQAGSSSLIENYLGFSHGISGAALAEQAKEQAIAFGAELLVMQHSLSRTFGDHLMRAELADGSALTARAVICATGVQWRRLDLPSEDVLYGSGVYYGAGTSEAASCAGEHVYVVGGANSAGQAAMNLAAHAARVTVLVRGPSLSATMSAYLLRRLLAAPNIEILVNTSVAALEGDGRLRGLTLISDGTTTNVTANRLFICIGGRPNTEWTNKTSVATDERGFLLTGTDVTAEHLLHWPLERQPLYLETNQPGVFAAGDVRANSIKRVASAVGEGAMAVALTHRYLAETFG</sequence>
<keyword evidence="2" id="KW-0560">Oxidoreductase</keyword>
<evidence type="ECO:0000256" key="3">
    <source>
        <dbReference type="ARBA" id="ARBA00048132"/>
    </source>
</evidence>
<feature type="domain" description="FAD/NAD(P)-binding" evidence="4">
    <location>
        <begin position="95"/>
        <end position="403"/>
    </location>
</feature>
<proteinExistence type="predicted"/>
<evidence type="ECO:0000256" key="2">
    <source>
        <dbReference type="ARBA" id="ARBA00023002"/>
    </source>
</evidence>
<reference evidence="5 6" key="1">
    <citation type="submission" date="2016-06" db="EMBL/GenBank/DDBJ databases">
        <title>Genome sequencing of Cryobacterium arcticum PAMC 27867.</title>
        <authorList>
            <person name="Lee J."/>
            <person name="Kim O.-S."/>
        </authorList>
    </citation>
    <scope>NUCLEOTIDE SEQUENCE [LARGE SCALE GENOMIC DNA]</scope>
    <source>
        <strain evidence="5 6">PAMC 27867</strain>
    </source>
</reference>
<dbReference type="PATRIC" id="fig|670052.7.peg.1309"/>
<dbReference type="InterPro" id="IPR023753">
    <property type="entry name" value="FAD/NAD-binding_dom"/>
</dbReference>
<accession>A0A1B1BI15</accession>
<dbReference type="RefSeq" id="WP_066594535.1">
    <property type="nucleotide sequence ID" value="NZ_CP016282.1"/>
</dbReference>
<dbReference type="InterPro" id="IPR050097">
    <property type="entry name" value="Ferredoxin-NADP_redctase_2"/>
</dbReference>
<dbReference type="EMBL" id="CP016282">
    <property type="protein sequence ID" value="ANP72222.1"/>
    <property type="molecule type" value="Genomic_DNA"/>
</dbReference>
<dbReference type="OrthoDB" id="109585at2"/>
<dbReference type="SUPFAM" id="SSF51905">
    <property type="entry name" value="FAD/NAD(P)-binding domain"/>
    <property type="match status" value="1"/>
</dbReference>
<dbReference type="PRINTS" id="PR00368">
    <property type="entry name" value="FADPNR"/>
</dbReference>
<evidence type="ECO:0000313" key="6">
    <source>
        <dbReference type="Proteomes" id="UP000092582"/>
    </source>
</evidence>
<organism evidence="5 6">
    <name type="scientific">Cryobacterium arcticum</name>
    <dbReference type="NCBI Taxonomy" id="670052"/>
    <lineage>
        <taxon>Bacteria</taxon>
        <taxon>Bacillati</taxon>
        <taxon>Actinomycetota</taxon>
        <taxon>Actinomycetes</taxon>
        <taxon>Micrococcales</taxon>
        <taxon>Microbacteriaceae</taxon>
        <taxon>Cryobacterium</taxon>
    </lineage>
</organism>
<dbReference type="InterPro" id="IPR036188">
    <property type="entry name" value="FAD/NAD-bd_sf"/>
</dbReference>